<dbReference type="EMBL" id="HG739127">
    <property type="protein sequence ID" value="CDP10121.1"/>
    <property type="molecule type" value="Genomic_DNA"/>
</dbReference>
<keyword evidence="2" id="KW-1185">Reference proteome</keyword>
<dbReference type="STRING" id="49390.A0A068UNW0"/>
<reference evidence="2" key="1">
    <citation type="journal article" date="2014" name="Science">
        <title>The coffee genome provides insight into the convergent evolution of caffeine biosynthesis.</title>
        <authorList>
            <person name="Denoeud F."/>
            <person name="Carretero-Paulet L."/>
            <person name="Dereeper A."/>
            <person name="Droc G."/>
            <person name="Guyot R."/>
            <person name="Pietrella M."/>
            <person name="Zheng C."/>
            <person name="Alberti A."/>
            <person name="Anthony F."/>
            <person name="Aprea G."/>
            <person name="Aury J.M."/>
            <person name="Bento P."/>
            <person name="Bernard M."/>
            <person name="Bocs S."/>
            <person name="Campa C."/>
            <person name="Cenci A."/>
            <person name="Combes M.C."/>
            <person name="Crouzillat D."/>
            <person name="Da Silva C."/>
            <person name="Daddiego L."/>
            <person name="De Bellis F."/>
            <person name="Dussert S."/>
            <person name="Garsmeur O."/>
            <person name="Gayraud T."/>
            <person name="Guignon V."/>
            <person name="Jahn K."/>
            <person name="Jamilloux V."/>
            <person name="Joet T."/>
            <person name="Labadie K."/>
            <person name="Lan T."/>
            <person name="Leclercq J."/>
            <person name="Lepelley M."/>
            <person name="Leroy T."/>
            <person name="Li L.T."/>
            <person name="Librado P."/>
            <person name="Lopez L."/>
            <person name="Munoz A."/>
            <person name="Noel B."/>
            <person name="Pallavicini A."/>
            <person name="Perrotta G."/>
            <person name="Poncet V."/>
            <person name="Pot D."/>
            <person name="Priyono X."/>
            <person name="Rigoreau M."/>
            <person name="Rouard M."/>
            <person name="Rozas J."/>
            <person name="Tranchant-Dubreuil C."/>
            <person name="VanBuren R."/>
            <person name="Zhang Q."/>
            <person name="Andrade A.C."/>
            <person name="Argout X."/>
            <person name="Bertrand B."/>
            <person name="de Kochko A."/>
            <person name="Graziosi G."/>
            <person name="Henry R.J."/>
            <person name="Jayarama X."/>
            <person name="Ming R."/>
            <person name="Nagai C."/>
            <person name="Rounsley S."/>
            <person name="Sankoff D."/>
            <person name="Giuliano G."/>
            <person name="Albert V.A."/>
            <person name="Wincker P."/>
            <person name="Lashermes P."/>
        </authorList>
    </citation>
    <scope>NUCLEOTIDE SEQUENCE [LARGE SCALE GENOMIC DNA]</scope>
    <source>
        <strain evidence="2">cv. DH200-94</strain>
    </source>
</reference>
<dbReference type="Gramene" id="CDP10121">
    <property type="protein sequence ID" value="CDP10121"/>
    <property type="gene ID" value="GSCOC_T00030736001"/>
</dbReference>
<evidence type="ECO:0000313" key="2">
    <source>
        <dbReference type="Proteomes" id="UP000295252"/>
    </source>
</evidence>
<dbReference type="PhylomeDB" id="A0A068UNW0"/>
<dbReference type="Pfam" id="PF05553">
    <property type="entry name" value="DUF761"/>
    <property type="match status" value="1"/>
</dbReference>
<dbReference type="FunCoup" id="A0A068UNW0">
    <property type="interactions" value="11"/>
</dbReference>
<gene>
    <name evidence="1" type="ORF">GSCOC_T00030736001</name>
</gene>
<organism evidence="1 2">
    <name type="scientific">Coffea canephora</name>
    <name type="common">Robusta coffee</name>
    <dbReference type="NCBI Taxonomy" id="49390"/>
    <lineage>
        <taxon>Eukaryota</taxon>
        <taxon>Viridiplantae</taxon>
        <taxon>Streptophyta</taxon>
        <taxon>Embryophyta</taxon>
        <taxon>Tracheophyta</taxon>
        <taxon>Spermatophyta</taxon>
        <taxon>Magnoliopsida</taxon>
        <taxon>eudicotyledons</taxon>
        <taxon>Gunneridae</taxon>
        <taxon>Pentapetalae</taxon>
        <taxon>asterids</taxon>
        <taxon>lamiids</taxon>
        <taxon>Gentianales</taxon>
        <taxon>Rubiaceae</taxon>
        <taxon>Ixoroideae</taxon>
        <taxon>Gardenieae complex</taxon>
        <taxon>Bertiereae - Coffeeae clade</taxon>
        <taxon>Coffeeae</taxon>
        <taxon>Coffea</taxon>
    </lineage>
</organism>
<sequence length="210" mass="24066">MAGPSSHPKTLHLPLQTSSSLKSASSSAQLTSSKLKAILQSFIFSHLYRIVRALTKAKSIVIQVLKDIQLLQFIQLSVKKNSKNLKNKLFLGSFRMHYNWCSSHVMPAPMPKLEGYYSSKDWYYDSSWNTCEIPSTDSCEELIGGAADSSSQLAGYLKWLEERKDRNNHDQGNEIDMLADMFIANSHEKFRLEKQESYRRFQEMMDRSIS</sequence>
<protein>
    <submittedName>
        <fullName evidence="1">Uncharacterized protein</fullName>
    </submittedName>
</protein>
<dbReference type="OMA" id="NCHERFR"/>
<dbReference type="PANTHER" id="PTHR33450:SF4">
    <property type="entry name" value="OS04G0665666 PROTEIN"/>
    <property type="match status" value="1"/>
</dbReference>
<dbReference type="InterPro" id="IPR008480">
    <property type="entry name" value="DUF761_pln"/>
</dbReference>
<dbReference type="OrthoDB" id="1104789at2759"/>
<dbReference type="AlphaFoldDB" id="A0A068UNW0"/>
<proteinExistence type="predicted"/>
<dbReference type="PANTHER" id="PTHR33450">
    <property type="entry name" value="EMB|CAB67623.1-RELATED"/>
    <property type="match status" value="1"/>
</dbReference>
<evidence type="ECO:0000313" key="1">
    <source>
        <dbReference type="EMBL" id="CDP10121.1"/>
    </source>
</evidence>
<dbReference type="InParanoid" id="A0A068UNW0"/>
<name>A0A068UNW0_COFCA</name>
<accession>A0A068UNW0</accession>
<dbReference type="Proteomes" id="UP000295252">
    <property type="component" value="Chromosome VIII"/>
</dbReference>